<sequence>MKQNEKFPNMMCSMVNKLQNHSGEDKARRLRIEILNMLSPEEQQRVKRGLGPQMRLTSFYESQLQSKIAEQNSNLSHIDTGWDFGSGTGEQQDEFKEDFVDKSHWMATDQSNRKLRSRLPTSKRQRIAPLTQTNPHSQTTPYPNQNQSSILNVDLMRIISNPFSVPNGIQHQQIVGKAAKVYHAPRVTFSTNGNVRKLESSTNSIVSGQVGVAKTKPTNIQTALSTQLQRNPIRELKVEKKESMTPVRGVATSTNTSVIANQNQSEDLQR</sequence>
<accession>A0A5J4WZL9</accession>
<gene>
    <name evidence="2" type="ORF">EZS28_004180</name>
</gene>
<organism evidence="2 3">
    <name type="scientific">Streblomastix strix</name>
    <dbReference type="NCBI Taxonomy" id="222440"/>
    <lineage>
        <taxon>Eukaryota</taxon>
        <taxon>Metamonada</taxon>
        <taxon>Preaxostyla</taxon>
        <taxon>Oxymonadida</taxon>
        <taxon>Streblomastigidae</taxon>
        <taxon>Streblomastix</taxon>
    </lineage>
</organism>
<comment type="caution">
    <text evidence="2">The sequence shown here is derived from an EMBL/GenBank/DDBJ whole genome shotgun (WGS) entry which is preliminary data.</text>
</comment>
<evidence type="ECO:0000256" key="1">
    <source>
        <dbReference type="SAM" id="MobiDB-lite"/>
    </source>
</evidence>
<feature type="region of interest" description="Disordered" evidence="1">
    <location>
        <begin position="109"/>
        <end position="147"/>
    </location>
</feature>
<dbReference type="EMBL" id="SNRW01000586">
    <property type="protein sequence ID" value="KAA6400293.1"/>
    <property type="molecule type" value="Genomic_DNA"/>
</dbReference>
<feature type="compositionally biased region" description="Polar residues" evidence="1">
    <location>
        <begin position="130"/>
        <end position="147"/>
    </location>
</feature>
<feature type="compositionally biased region" description="Basic residues" evidence="1">
    <location>
        <begin position="113"/>
        <end position="126"/>
    </location>
</feature>
<reference evidence="2 3" key="1">
    <citation type="submission" date="2019-03" db="EMBL/GenBank/DDBJ databases">
        <title>Single cell metagenomics reveals metabolic interactions within the superorganism composed of flagellate Streblomastix strix and complex community of Bacteroidetes bacteria on its surface.</title>
        <authorList>
            <person name="Treitli S.C."/>
            <person name="Kolisko M."/>
            <person name="Husnik F."/>
            <person name="Keeling P."/>
            <person name="Hampl V."/>
        </authorList>
    </citation>
    <scope>NUCLEOTIDE SEQUENCE [LARGE SCALE GENOMIC DNA]</scope>
    <source>
        <strain evidence="2">ST1C</strain>
    </source>
</reference>
<dbReference type="AlphaFoldDB" id="A0A5J4WZL9"/>
<protein>
    <submittedName>
        <fullName evidence="2">Uncharacterized protein</fullName>
    </submittedName>
</protein>
<evidence type="ECO:0000313" key="3">
    <source>
        <dbReference type="Proteomes" id="UP000324800"/>
    </source>
</evidence>
<proteinExistence type="predicted"/>
<feature type="region of interest" description="Disordered" evidence="1">
    <location>
        <begin position="240"/>
        <end position="270"/>
    </location>
</feature>
<dbReference type="Proteomes" id="UP000324800">
    <property type="component" value="Unassembled WGS sequence"/>
</dbReference>
<evidence type="ECO:0000313" key="2">
    <source>
        <dbReference type="EMBL" id="KAA6400293.1"/>
    </source>
</evidence>
<name>A0A5J4WZL9_9EUKA</name>
<feature type="compositionally biased region" description="Polar residues" evidence="1">
    <location>
        <begin position="251"/>
        <end position="270"/>
    </location>
</feature>